<comment type="caution">
    <text evidence="6">Lacks conserved residue(s) required for the propagation of feature annotation.</text>
</comment>
<feature type="transmembrane region" description="Helical" evidence="6">
    <location>
        <begin position="132"/>
        <end position="151"/>
    </location>
</feature>
<sequence>MSPSPILHARHQQCASAAAPLAVGLSPPVVLSACLALLGAGGSLLIRVYFVHGGQRLWLSTMIQVSGWPLLLPPLYFTLLLLSRRDGGSSIADRLLPPRLVGAAAVLGVLYAAACFAYSLGLQALPLSTSSLLLATQLAFNAIAAVLFAGLRFTPFSANAVVLLTVGPAALGVGPSSGEKLAGEGSATSYWTGFFECVASAALLGLVLPLVEVAMSRYGRRSGHAGAAARVPSSYATVMQIQAVMGAAGTTVCLAGMAIAEDFQAIPREAAAFGLGGTNYYLLLVFGSVAWQLSNLGIMGLIVCSSSLLAGIMIALVLPLSEVLAVVFLHEEFDGVKGIALVLSLWGFVSYLYGESAQKTAEARRSEDLDSSTCYSLMA</sequence>
<feature type="transmembrane region" description="Helical" evidence="6">
    <location>
        <begin position="56"/>
        <end position="79"/>
    </location>
</feature>
<dbReference type="PANTHER" id="PTHR31376:SF61">
    <property type="entry name" value="PURINE PERMEASE-RELATED"/>
    <property type="match status" value="1"/>
</dbReference>
<accession>A0A8T0MZF0</accession>
<protein>
    <recommendedName>
        <fullName evidence="6">Probable purine permease</fullName>
    </recommendedName>
</protein>
<keyword evidence="4 6" id="KW-1133">Transmembrane helix</keyword>
<feature type="transmembrane region" description="Helical" evidence="6">
    <location>
        <begin position="335"/>
        <end position="354"/>
    </location>
</feature>
<dbReference type="GO" id="GO:0016020">
    <property type="term" value="C:membrane"/>
    <property type="evidence" value="ECO:0007669"/>
    <property type="project" value="UniProtKB-SubCell"/>
</dbReference>
<gene>
    <name evidence="7" type="ORF">PVAP13_9NG814600</name>
</gene>
<evidence type="ECO:0000256" key="4">
    <source>
        <dbReference type="ARBA" id="ARBA00022989"/>
    </source>
</evidence>
<evidence type="ECO:0000256" key="6">
    <source>
        <dbReference type="RuleBase" id="RU368015"/>
    </source>
</evidence>
<comment type="subcellular location">
    <subcellularLocation>
        <location evidence="6">Membrane</location>
        <topology evidence="6">Multi-pass membrane protein</topology>
    </subcellularLocation>
</comment>
<evidence type="ECO:0000313" key="8">
    <source>
        <dbReference type="Proteomes" id="UP000823388"/>
    </source>
</evidence>
<proteinExistence type="inferred from homology"/>
<keyword evidence="3 6" id="KW-0812">Transmembrane</keyword>
<evidence type="ECO:0000256" key="1">
    <source>
        <dbReference type="ARBA" id="ARBA00006213"/>
    </source>
</evidence>
<name>A0A8T0MZF0_PANVG</name>
<keyword evidence="8" id="KW-1185">Reference proteome</keyword>
<evidence type="ECO:0000256" key="3">
    <source>
        <dbReference type="ARBA" id="ARBA00022692"/>
    </source>
</evidence>
<keyword evidence="2 6" id="KW-0813">Transport</keyword>
<comment type="similarity">
    <text evidence="1 6">Belongs to the purine permeases (TC 2.A.7.14) family.</text>
</comment>
<reference evidence="7" key="1">
    <citation type="submission" date="2020-05" db="EMBL/GenBank/DDBJ databases">
        <title>WGS assembly of Panicum virgatum.</title>
        <authorList>
            <person name="Lovell J.T."/>
            <person name="Jenkins J."/>
            <person name="Shu S."/>
            <person name="Juenger T.E."/>
            <person name="Schmutz J."/>
        </authorList>
    </citation>
    <scope>NUCLEOTIDE SEQUENCE</scope>
    <source>
        <strain evidence="7">AP13</strain>
    </source>
</reference>
<comment type="caution">
    <text evidence="7">The sequence shown here is derived from an EMBL/GenBank/DDBJ whole genome shotgun (WGS) entry which is preliminary data.</text>
</comment>
<dbReference type="OrthoDB" id="1865379at2759"/>
<organism evidence="7 8">
    <name type="scientific">Panicum virgatum</name>
    <name type="common">Blackwell switchgrass</name>
    <dbReference type="NCBI Taxonomy" id="38727"/>
    <lineage>
        <taxon>Eukaryota</taxon>
        <taxon>Viridiplantae</taxon>
        <taxon>Streptophyta</taxon>
        <taxon>Embryophyta</taxon>
        <taxon>Tracheophyta</taxon>
        <taxon>Spermatophyta</taxon>
        <taxon>Magnoliopsida</taxon>
        <taxon>Liliopsida</taxon>
        <taxon>Poales</taxon>
        <taxon>Poaceae</taxon>
        <taxon>PACMAD clade</taxon>
        <taxon>Panicoideae</taxon>
        <taxon>Panicodae</taxon>
        <taxon>Paniceae</taxon>
        <taxon>Panicinae</taxon>
        <taxon>Panicum</taxon>
        <taxon>Panicum sect. Hiantes</taxon>
    </lineage>
</organism>
<dbReference type="AlphaFoldDB" id="A0A8T0MZF0"/>
<evidence type="ECO:0000256" key="2">
    <source>
        <dbReference type="ARBA" id="ARBA00022448"/>
    </source>
</evidence>
<dbReference type="Proteomes" id="UP000823388">
    <property type="component" value="Chromosome 9N"/>
</dbReference>
<evidence type="ECO:0000256" key="5">
    <source>
        <dbReference type="ARBA" id="ARBA00023136"/>
    </source>
</evidence>
<dbReference type="InterPro" id="IPR030182">
    <property type="entry name" value="PUP_plant"/>
</dbReference>
<feature type="transmembrane region" description="Helical" evidence="6">
    <location>
        <begin position="190"/>
        <end position="214"/>
    </location>
</feature>
<feature type="transmembrane region" description="Helical" evidence="6">
    <location>
        <begin position="100"/>
        <end position="120"/>
    </location>
</feature>
<dbReference type="Pfam" id="PF16913">
    <property type="entry name" value="PUNUT"/>
    <property type="match status" value="1"/>
</dbReference>
<dbReference type="PANTHER" id="PTHR31376">
    <property type="entry name" value="OS09G0467300 PROTEIN-RELATED"/>
    <property type="match status" value="1"/>
</dbReference>
<keyword evidence="5 6" id="KW-0472">Membrane</keyword>
<dbReference type="GO" id="GO:0015211">
    <property type="term" value="F:purine nucleoside transmembrane transporter activity"/>
    <property type="evidence" value="ECO:0007669"/>
    <property type="project" value="UniProtKB-UniRule"/>
</dbReference>
<evidence type="ECO:0000313" key="7">
    <source>
        <dbReference type="EMBL" id="KAG2542881.1"/>
    </source>
</evidence>
<dbReference type="GO" id="GO:0005345">
    <property type="term" value="F:purine nucleobase transmembrane transporter activity"/>
    <property type="evidence" value="ECO:0007669"/>
    <property type="project" value="UniProtKB-UniRule"/>
</dbReference>
<feature type="transmembrane region" description="Helical" evidence="6">
    <location>
        <begin position="235"/>
        <end position="260"/>
    </location>
</feature>
<dbReference type="EMBL" id="CM029054">
    <property type="protein sequence ID" value="KAG2542881.1"/>
    <property type="molecule type" value="Genomic_DNA"/>
</dbReference>